<gene>
    <name evidence="1" type="ORF">LAMO00422_LOCUS22554</name>
</gene>
<dbReference type="EMBL" id="HBEM01033024">
    <property type="protein sequence ID" value="CAD8463591.1"/>
    <property type="molecule type" value="Transcribed_RNA"/>
</dbReference>
<accession>A0A7S0DS60</accession>
<dbReference type="AlphaFoldDB" id="A0A7S0DS60"/>
<organism evidence="1">
    <name type="scientific">Amorphochlora amoebiformis</name>
    <dbReference type="NCBI Taxonomy" id="1561963"/>
    <lineage>
        <taxon>Eukaryota</taxon>
        <taxon>Sar</taxon>
        <taxon>Rhizaria</taxon>
        <taxon>Cercozoa</taxon>
        <taxon>Chlorarachniophyceae</taxon>
        <taxon>Amorphochlora</taxon>
    </lineage>
</organism>
<sequence length="105" mass="11530">MSGATTQSRGHTWPPHNFLRLRYCLAAANQTKGKAMVQDSGNVPTEEESKAIEEIQSIMFNSGDNSCQTAERFAVGVSLDRHSCDPLDVSESPEFLEVFRLSPVA</sequence>
<protein>
    <submittedName>
        <fullName evidence="1">Uncharacterized protein</fullName>
    </submittedName>
</protein>
<evidence type="ECO:0000313" key="1">
    <source>
        <dbReference type="EMBL" id="CAD8463591.1"/>
    </source>
</evidence>
<proteinExistence type="predicted"/>
<reference evidence="1" key="1">
    <citation type="submission" date="2021-01" db="EMBL/GenBank/DDBJ databases">
        <authorList>
            <person name="Corre E."/>
            <person name="Pelletier E."/>
            <person name="Niang G."/>
            <person name="Scheremetjew M."/>
            <person name="Finn R."/>
            <person name="Kale V."/>
            <person name="Holt S."/>
            <person name="Cochrane G."/>
            <person name="Meng A."/>
            <person name="Brown T."/>
            <person name="Cohen L."/>
        </authorList>
    </citation>
    <scope>NUCLEOTIDE SEQUENCE</scope>
    <source>
        <strain evidence="1">CCMP2058</strain>
    </source>
</reference>
<name>A0A7S0DS60_9EUKA</name>